<keyword evidence="3" id="KW-1185">Reference proteome</keyword>
<keyword evidence="1" id="KW-0812">Transmembrane</keyword>
<dbReference type="STRING" id="79604.AAY81_03030"/>
<evidence type="ECO:0000313" key="2">
    <source>
        <dbReference type="EMBL" id="SEO62834.1"/>
    </source>
</evidence>
<dbReference type="Pfam" id="PF13350">
    <property type="entry name" value="Y_phosphatase3"/>
    <property type="match status" value="1"/>
</dbReference>
<sequence length="416" mass="45060">MNAITNERTPVAHRLAFAIICTLGLTSAMLFGCSPSQQSPTAPSEDATDQPLEQAPSAQYVNSAPGLLEGLVVSKDQDFGGINFSISIDDFNACGFAFGDSVDIVFSNGCELTGIPYYNGYYANIGDPLLVGYPGYSTIRAALSFGDSLWEASGLSEGDTATIRLNTADAFHTVQIAHDVAYTNDRTDYASDEVFANFRACAGGTLAPNVLYRSASPIDNECNRAPYASALLKQAGVQFVLDLSDNDDKVDEYAALDEEQGIDVTPFMELRSVGNVALLNLTANYSSDEFKQTLAQGLIEMTQHDGPYLVHCVEGKDRTGFVCLLLEALCGASYDELAADYMASYANYYGITEDSDPDRYDAIRNLNFDGMLRYLANVDDQANLQSIDYVEPARYYLHSSGMTDEQIDALIARIAG</sequence>
<dbReference type="InterPro" id="IPR016130">
    <property type="entry name" value="Tyr_Pase_AS"/>
</dbReference>
<evidence type="ECO:0000256" key="1">
    <source>
        <dbReference type="SAM" id="Phobius"/>
    </source>
</evidence>
<dbReference type="PROSITE" id="PS00383">
    <property type="entry name" value="TYR_PHOSPHATASE_1"/>
    <property type="match status" value="1"/>
</dbReference>
<reference evidence="3" key="1">
    <citation type="submission" date="2016-10" db="EMBL/GenBank/DDBJ databases">
        <authorList>
            <person name="Varghese N."/>
        </authorList>
    </citation>
    <scope>NUCLEOTIDE SEQUENCE [LARGE SCALE GENOMIC DNA]</scope>
    <source>
        <strain evidence="3">DSM 21843</strain>
    </source>
</reference>
<dbReference type="AlphaFoldDB" id="A0A172RX39"/>
<dbReference type="InterPro" id="IPR029021">
    <property type="entry name" value="Prot-tyrosine_phosphatase-like"/>
</dbReference>
<dbReference type="InterPro" id="IPR026893">
    <property type="entry name" value="Tyr/Ser_Pase_IphP-type"/>
</dbReference>
<accession>A0A172RX39</accession>
<dbReference type="KEGG" id="ddt:AAY81_03030"/>
<organism evidence="2 3">
    <name type="scientific">Denitrobacterium detoxificans</name>
    <dbReference type="NCBI Taxonomy" id="79604"/>
    <lineage>
        <taxon>Bacteria</taxon>
        <taxon>Bacillati</taxon>
        <taxon>Actinomycetota</taxon>
        <taxon>Coriobacteriia</taxon>
        <taxon>Eggerthellales</taxon>
        <taxon>Eggerthellaceae</taxon>
        <taxon>Denitrobacterium</taxon>
    </lineage>
</organism>
<gene>
    <name evidence="2" type="ORF">SAMN02910314_00710</name>
</gene>
<dbReference type="GO" id="GO:0004721">
    <property type="term" value="F:phosphoprotein phosphatase activity"/>
    <property type="evidence" value="ECO:0007669"/>
    <property type="project" value="InterPro"/>
</dbReference>
<keyword evidence="1" id="KW-0472">Membrane</keyword>
<dbReference type="Gene3D" id="3.90.190.10">
    <property type="entry name" value="Protein tyrosine phosphatase superfamily"/>
    <property type="match status" value="1"/>
</dbReference>
<keyword evidence="1" id="KW-1133">Transmembrane helix</keyword>
<dbReference type="RefSeq" id="WP_066661214.1">
    <property type="nucleotide sequence ID" value="NZ_CP011402.1"/>
</dbReference>
<feature type="transmembrane region" description="Helical" evidence="1">
    <location>
        <begin position="12"/>
        <end position="31"/>
    </location>
</feature>
<dbReference type="Proteomes" id="UP000182975">
    <property type="component" value="Unassembled WGS sequence"/>
</dbReference>
<dbReference type="SUPFAM" id="SSF52799">
    <property type="entry name" value="(Phosphotyrosine protein) phosphatases II"/>
    <property type="match status" value="1"/>
</dbReference>
<dbReference type="PATRIC" id="fig|79604.3.peg.616"/>
<protein>
    <submittedName>
        <fullName evidence="2">Tyrosine phosphatase family protein</fullName>
    </submittedName>
</protein>
<evidence type="ECO:0000313" key="3">
    <source>
        <dbReference type="Proteomes" id="UP000182975"/>
    </source>
</evidence>
<dbReference type="EMBL" id="FOEC01000003">
    <property type="protein sequence ID" value="SEO62834.1"/>
    <property type="molecule type" value="Genomic_DNA"/>
</dbReference>
<proteinExistence type="predicted"/>
<name>A0A172RX39_9ACTN</name>